<evidence type="ECO:0000313" key="1">
    <source>
        <dbReference type="EMBL" id="MBX66976.1"/>
    </source>
</evidence>
<sequence>MSVVSQKLVFSFSIGYNAFVSNFLSLYPCSQGFILTFGPYVVHRCGP</sequence>
<dbReference type="EMBL" id="GGEC01086492">
    <property type="protein sequence ID" value="MBX66976.1"/>
    <property type="molecule type" value="Transcribed_RNA"/>
</dbReference>
<reference evidence="1" key="1">
    <citation type="submission" date="2018-02" db="EMBL/GenBank/DDBJ databases">
        <title>Rhizophora mucronata_Transcriptome.</title>
        <authorList>
            <person name="Meera S.P."/>
            <person name="Sreeshan A."/>
            <person name="Augustine A."/>
        </authorList>
    </citation>
    <scope>NUCLEOTIDE SEQUENCE</scope>
    <source>
        <tissue evidence="1">Leaf</tissue>
    </source>
</reference>
<protein>
    <submittedName>
        <fullName evidence="1">Uncharacterized protein</fullName>
    </submittedName>
</protein>
<accession>A0A2P2QJ19</accession>
<name>A0A2P2QJ19_RHIMU</name>
<organism evidence="1">
    <name type="scientific">Rhizophora mucronata</name>
    <name type="common">Asiatic mangrove</name>
    <dbReference type="NCBI Taxonomy" id="61149"/>
    <lineage>
        <taxon>Eukaryota</taxon>
        <taxon>Viridiplantae</taxon>
        <taxon>Streptophyta</taxon>
        <taxon>Embryophyta</taxon>
        <taxon>Tracheophyta</taxon>
        <taxon>Spermatophyta</taxon>
        <taxon>Magnoliopsida</taxon>
        <taxon>eudicotyledons</taxon>
        <taxon>Gunneridae</taxon>
        <taxon>Pentapetalae</taxon>
        <taxon>rosids</taxon>
        <taxon>fabids</taxon>
        <taxon>Malpighiales</taxon>
        <taxon>Rhizophoraceae</taxon>
        <taxon>Rhizophora</taxon>
    </lineage>
</organism>
<proteinExistence type="predicted"/>
<dbReference type="AlphaFoldDB" id="A0A2P2QJ19"/>